<name>A0ABT1WRK0_9LACT</name>
<reference evidence="3" key="1">
    <citation type="submission" date="2022-07" db="EMBL/GenBank/DDBJ databases">
        <authorList>
            <person name="Jung M.-Y."/>
            <person name="Lee M."/>
        </authorList>
    </citation>
    <scope>NUCLEOTIDE SEQUENCE</scope>
    <source>
        <strain evidence="3">S8</strain>
    </source>
</reference>
<protein>
    <submittedName>
        <fullName evidence="3">Pneumococcal-type histidine triad protein</fullName>
    </submittedName>
</protein>
<keyword evidence="2" id="KW-0472">Membrane</keyword>
<dbReference type="RefSeq" id="WP_256945998.1">
    <property type="nucleotide sequence ID" value="NZ_JANHNZ010000019.1"/>
</dbReference>
<gene>
    <name evidence="3" type="ORF">NPA36_10115</name>
</gene>
<keyword evidence="2" id="KW-1133">Transmembrane helix</keyword>
<dbReference type="InterPro" id="IPR006270">
    <property type="entry name" value="Strep_his_triad_rpt"/>
</dbReference>
<dbReference type="Proteomes" id="UP001059480">
    <property type="component" value="Unassembled WGS sequence"/>
</dbReference>
<dbReference type="InterPro" id="IPR023832">
    <property type="entry name" value="His_triad_protein"/>
</dbReference>
<dbReference type="EMBL" id="JANHNZ010000019">
    <property type="protein sequence ID" value="MCQ9210887.1"/>
    <property type="molecule type" value="Genomic_DNA"/>
</dbReference>
<keyword evidence="2" id="KW-0812">Transmembrane</keyword>
<comment type="caution">
    <text evidence="3">The sequence shown here is derived from an EMBL/GenBank/DDBJ whole genome shotgun (WGS) entry which is preliminary data.</text>
</comment>
<keyword evidence="4" id="KW-1185">Reference proteome</keyword>
<accession>A0ABT1WRK0</accession>
<feature type="transmembrane region" description="Helical" evidence="2">
    <location>
        <begin position="7"/>
        <end position="26"/>
    </location>
</feature>
<feature type="region of interest" description="Disordered" evidence="1">
    <location>
        <begin position="160"/>
        <end position="179"/>
    </location>
</feature>
<dbReference type="SUPFAM" id="SSF142887">
    <property type="entry name" value="PhtA domain-like"/>
    <property type="match status" value="3"/>
</dbReference>
<dbReference type="Gene3D" id="3.10.50.90">
    <property type="match status" value="2"/>
</dbReference>
<dbReference type="InterPro" id="IPR037228">
    <property type="entry name" value="PhtA_dom_sf"/>
</dbReference>
<dbReference type="Pfam" id="PF04270">
    <property type="entry name" value="Strep_his_triad"/>
    <property type="match status" value="4"/>
</dbReference>
<evidence type="ECO:0000256" key="2">
    <source>
        <dbReference type="SAM" id="Phobius"/>
    </source>
</evidence>
<sequence>MNNQKKIILAAGVSGTLLVGSLYYVFANRAQSPELLVKEETVLKEALQSSPAQTHKEDDHTDYTQQVVLKIKEDGYVTAHGDHEHFIKGPVPFDAIYLKSLVVDDPNYVLNKADIVSEIKDGYVIKYDGKYRIYLKDGDLAQNVRSQEELLEIRRNVRTRASGDHGHSEMASGHDNYQFRPEDVVSETEDGYIVKHGDHFHYIEKSKVQGNGTQVAAGNPMARPNGPVADAHEEERFVFDRNNIISETETGYVVQHGNHTHFVFKKMWMQHQLNRSTMKKHPLRPL</sequence>
<reference evidence="3" key="3">
    <citation type="journal article" date="2023" name="Microbiol. Resour. Announc.">
        <title>Draft Genome Sequence of Granulicatella sp. Strain S8, Isolated from a Marine Fish, Seriola quinqueradiata.</title>
        <authorList>
            <person name="Lee M."/>
            <person name="Farooq A."/>
            <person name="Jeong J.B."/>
            <person name="Jung M.Y."/>
        </authorList>
    </citation>
    <scope>NUCLEOTIDE SEQUENCE</scope>
    <source>
        <strain evidence="3">S8</strain>
    </source>
</reference>
<organism evidence="3 4">
    <name type="scientific">Granulicatella seriolae</name>
    <dbReference type="NCBI Taxonomy" id="2967226"/>
    <lineage>
        <taxon>Bacteria</taxon>
        <taxon>Bacillati</taxon>
        <taxon>Bacillota</taxon>
        <taxon>Bacilli</taxon>
        <taxon>Lactobacillales</taxon>
        <taxon>Carnobacteriaceae</taxon>
        <taxon>Granulicatella</taxon>
    </lineage>
</organism>
<evidence type="ECO:0000313" key="3">
    <source>
        <dbReference type="EMBL" id="MCQ9210887.1"/>
    </source>
</evidence>
<dbReference type="NCBIfam" id="TIGR01363">
    <property type="entry name" value="strep_his_triad"/>
    <property type="match status" value="1"/>
</dbReference>
<evidence type="ECO:0000256" key="1">
    <source>
        <dbReference type="SAM" id="MobiDB-lite"/>
    </source>
</evidence>
<proteinExistence type="predicted"/>
<evidence type="ECO:0000313" key="4">
    <source>
        <dbReference type="Proteomes" id="UP001059480"/>
    </source>
</evidence>
<reference evidence="3" key="2">
    <citation type="journal article" date="2023" name="Curr. Microbiol.">
        <title>Granulicatella seriolae sp. nov., a Novel Facultative Anaerobe Isolated from Yellowtail Marine Fish.</title>
        <authorList>
            <person name="Lee M."/>
            <person name="Choi Y.J."/>
            <person name="Farooq A."/>
            <person name="Jeong J.B."/>
            <person name="Jung M.Y."/>
        </authorList>
    </citation>
    <scope>NUCLEOTIDE SEQUENCE</scope>
    <source>
        <strain evidence="3">S8</strain>
    </source>
</reference>